<proteinExistence type="predicted"/>
<dbReference type="AlphaFoldDB" id="A0A1H8B0T9"/>
<keyword evidence="3" id="KW-1185">Reference proteome</keyword>
<dbReference type="OrthoDB" id="9816185at2"/>
<evidence type="ECO:0000313" key="3">
    <source>
        <dbReference type="Proteomes" id="UP000199158"/>
    </source>
</evidence>
<dbReference type="STRING" id="474960.SAMN05216180_1613"/>
<dbReference type="CDD" id="cd00085">
    <property type="entry name" value="HNHc"/>
    <property type="match status" value="1"/>
</dbReference>
<accession>A0A1H8B0T9</accession>
<dbReference type="NCBIfam" id="TIGR02646">
    <property type="entry name" value="retron system putative HNH endonuclease"/>
    <property type="match status" value="1"/>
</dbReference>
<dbReference type="EMBL" id="FOCG01000001">
    <property type="protein sequence ID" value="SEM75718.1"/>
    <property type="molecule type" value="Genomic_DNA"/>
</dbReference>
<evidence type="ECO:0000259" key="1">
    <source>
        <dbReference type="SMART" id="SM00507"/>
    </source>
</evidence>
<dbReference type="RefSeq" id="WP_092753395.1">
    <property type="nucleotide sequence ID" value="NZ_FOCG01000001.1"/>
</dbReference>
<organism evidence="2 3">
    <name type="scientific">Hydrogenoanaerobacterium saccharovorans</name>
    <dbReference type="NCBI Taxonomy" id="474960"/>
    <lineage>
        <taxon>Bacteria</taxon>
        <taxon>Bacillati</taxon>
        <taxon>Bacillota</taxon>
        <taxon>Clostridia</taxon>
        <taxon>Eubacteriales</taxon>
        <taxon>Oscillospiraceae</taxon>
        <taxon>Hydrogenoanaerobacterium</taxon>
    </lineage>
</organism>
<dbReference type="Proteomes" id="UP000199158">
    <property type="component" value="Unassembled WGS sequence"/>
</dbReference>
<reference evidence="2 3" key="1">
    <citation type="submission" date="2016-10" db="EMBL/GenBank/DDBJ databases">
        <authorList>
            <person name="de Groot N.N."/>
        </authorList>
    </citation>
    <scope>NUCLEOTIDE SEQUENCE [LARGE SCALE GENOMIC DNA]</scope>
    <source>
        <strain evidence="2 3">CGMCC 1.5070</strain>
    </source>
</reference>
<gene>
    <name evidence="2" type="ORF">SAMN05216180_1613</name>
</gene>
<evidence type="ECO:0000313" key="2">
    <source>
        <dbReference type="EMBL" id="SEM75718.1"/>
    </source>
</evidence>
<feature type="domain" description="HNH nuclease" evidence="1">
    <location>
        <begin position="45"/>
        <end position="101"/>
    </location>
</feature>
<dbReference type="InterPro" id="IPR003615">
    <property type="entry name" value="HNH_nuc"/>
</dbReference>
<dbReference type="SMART" id="SM00507">
    <property type="entry name" value="HNHc"/>
    <property type="match status" value="1"/>
</dbReference>
<dbReference type="InterPro" id="IPR013467">
    <property type="entry name" value="HNH78-like"/>
</dbReference>
<sequence length="199" mass="23300">MLNYFDNLTHNVDLTTYNEFIESLKPHAGSTWDNKTEKMKTLKRYISSMLERFQKRRCAYCGLEYTATGYTNIEHIAPKNKYPQFMFESKNLVAACPRCNGFEKKGTLDTVEFLSAIYDECTFIIVHPYFDNPEDHFEFINGESGIIIRHKTTKGAKSIEIFKLDDTWMLEQRAKLFISLKTKKPERKRQIDSILAAMH</sequence>
<dbReference type="Gene3D" id="1.10.30.50">
    <property type="match status" value="1"/>
</dbReference>
<name>A0A1H8B0T9_9FIRM</name>
<protein>
    <submittedName>
        <fullName evidence="2">TIGR02646 family protein</fullName>
    </submittedName>
</protein>